<evidence type="ECO:0000256" key="3">
    <source>
        <dbReference type="ARBA" id="ARBA00022719"/>
    </source>
</evidence>
<dbReference type="GO" id="GO:0050136">
    <property type="term" value="F:NADH dehydrogenase (quinone) (non-electrogenic) activity"/>
    <property type="evidence" value="ECO:0007669"/>
    <property type="project" value="UniProtKB-UniRule"/>
</dbReference>
<dbReference type="GO" id="GO:0051287">
    <property type="term" value="F:NAD binding"/>
    <property type="evidence" value="ECO:0007669"/>
    <property type="project" value="InterPro"/>
</dbReference>
<dbReference type="InterPro" id="IPR022885">
    <property type="entry name" value="NDH1_su_D/H"/>
</dbReference>
<comment type="function">
    <text evidence="6">NDH-1 shuttles electrons from NADH, via FMN and iron-sulfur (Fe-S) centers, to quinones in the respiratory chain. The immediate electron acceptor for the enzyme in this species is believed to be a menaquinone. Couples the redox reaction to proton translocation (for every two electrons transferred, four hydrogen ions are translocated across the cytoplasmic membrane), and thus conserves the redox energy in a proton gradient.</text>
</comment>
<protein>
    <recommendedName>
        <fullName evidence="6">NADH-quinone oxidoreductase subunit D</fullName>
        <ecNumber evidence="6">7.1.1.-</ecNumber>
    </recommendedName>
    <alternativeName>
        <fullName evidence="6">NADH dehydrogenase I subunit D</fullName>
    </alternativeName>
    <alternativeName>
        <fullName evidence="6">NDH-1 subunit D</fullName>
    </alternativeName>
</protein>
<dbReference type="EMBL" id="JAKNHJ010000007">
    <property type="protein sequence ID" value="MCG4617803.1"/>
    <property type="molecule type" value="Genomic_DNA"/>
</dbReference>
<accession>A0AAJ1BBD6</accession>
<dbReference type="AlphaFoldDB" id="A0AAJ1BBD6"/>
<keyword evidence="3 6" id="KW-0874">Quinone</keyword>
<dbReference type="GO" id="GO:0005886">
    <property type="term" value="C:plasma membrane"/>
    <property type="evidence" value="ECO:0007669"/>
    <property type="project" value="UniProtKB-SubCell"/>
</dbReference>
<gene>
    <name evidence="6" type="primary">nuoD</name>
    <name evidence="9" type="ORF">L0M99_04755</name>
</gene>
<evidence type="ECO:0000256" key="2">
    <source>
        <dbReference type="ARBA" id="ARBA00022448"/>
    </source>
</evidence>
<keyword evidence="6" id="KW-1003">Cell membrane</keyword>
<comment type="subunit">
    <text evidence="6">NDH-1 is composed of 14 different subunits. Subunits NuoB, C, D, E, F, and G constitute the peripheral sector of the complex.</text>
</comment>
<keyword evidence="4 6" id="KW-1278">Translocase</keyword>
<evidence type="ECO:0000256" key="4">
    <source>
        <dbReference type="ARBA" id="ARBA00022967"/>
    </source>
</evidence>
<name>A0AAJ1BBD6_9ACTO</name>
<comment type="similarity">
    <text evidence="1 6 7">Belongs to the complex I 49 kDa subunit family.</text>
</comment>
<evidence type="ECO:0000256" key="6">
    <source>
        <dbReference type="HAMAP-Rule" id="MF_01358"/>
    </source>
</evidence>
<evidence type="ECO:0000256" key="5">
    <source>
        <dbReference type="ARBA" id="ARBA00023027"/>
    </source>
</evidence>
<organism evidence="9 10">
    <name type="scientific">Varibaculum cambriense</name>
    <dbReference type="NCBI Taxonomy" id="184870"/>
    <lineage>
        <taxon>Bacteria</taxon>
        <taxon>Bacillati</taxon>
        <taxon>Actinomycetota</taxon>
        <taxon>Actinomycetes</taxon>
        <taxon>Actinomycetales</taxon>
        <taxon>Actinomycetaceae</taxon>
        <taxon>Varibaculum</taxon>
    </lineage>
</organism>
<keyword evidence="2 6" id="KW-0813">Transport</keyword>
<reference evidence="9" key="1">
    <citation type="submission" date="2022-01" db="EMBL/GenBank/DDBJ databases">
        <title>Collection of gut derived symbiotic bacterial strains cultured from healthy donors.</title>
        <authorList>
            <person name="Lin H."/>
            <person name="Kohout C."/>
            <person name="Waligurski E."/>
            <person name="Pamer E.G."/>
        </authorList>
    </citation>
    <scope>NUCLEOTIDE SEQUENCE</scope>
    <source>
        <strain evidence="9">DFI.7.46</strain>
    </source>
</reference>
<dbReference type="Pfam" id="PF00346">
    <property type="entry name" value="Complex1_49kDa"/>
    <property type="match status" value="1"/>
</dbReference>
<dbReference type="HAMAP" id="MF_01358">
    <property type="entry name" value="NDH1_NuoD"/>
    <property type="match status" value="1"/>
</dbReference>
<evidence type="ECO:0000259" key="8">
    <source>
        <dbReference type="Pfam" id="PF00346"/>
    </source>
</evidence>
<dbReference type="SUPFAM" id="SSF56762">
    <property type="entry name" value="HydB/Nqo4-like"/>
    <property type="match status" value="1"/>
</dbReference>
<dbReference type="InterPro" id="IPR014029">
    <property type="entry name" value="NADH_UbQ_OxRdtase_49kDa_CS"/>
</dbReference>
<evidence type="ECO:0000313" key="9">
    <source>
        <dbReference type="EMBL" id="MCG4617803.1"/>
    </source>
</evidence>
<dbReference type="Proteomes" id="UP001200537">
    <property type="component" value="Unassembled WGS sequence"/>
</dbReference>
<dbReference type="PANTHER" id="PTHR11993:SF10">
    <property type="entry name" value="NADH DEHYDROGENASE [UBIQUINONE] IRON-SULFUR PROTEIN 2, MITOCHONDRIAL"/>
    <property type="match status" value="1"/>
</dbReference>
<dbReference type="InterPro" id="IPR029014">
    <property type="entry name" value="NiFe-Hase_large"/>
</dbReference>
<proteinExistence type="inferred from homology"/>
<comment type="subcellular location">
    <subcellularLocation>
        <location evidence="6">Cell membrane</location>
        <topology evidence="6">Peripheral membrane protein</topology>
        <orientation evidence="6">Cytoplasmic side</orientation>
    </subcellularLocation>
</comment>
<comment type="catalytic activity">
    <reaction evidence="6">
        <text>a quinone + NADH + 5 H(+)(in) = a quinol + NAD(+) + 4 H(+)(out)</text>
        <dbReference type="Rhea" id="RHEA:57888"/>
        <dbReference type="ChEBI" id="CHEBI:15378"/>
        <dbReference type="ChEBI" id="CHEBI:24646"/>
        <dbReference type="ChEBI" id="CHEBI:57540"/>
        <dbReference type="ChEBI" id="CHEBI:57945"/>
        <dbReference type="ChEBI" id="CHEBI:132124"/>
    </reaction>
</comment>
<dbReference type="RefSeq" id="WP_024059897.1">
    <property type="nucleotide sequence ID" value="NZ_JAGZYF010000002.1"/>
</dbReference>
<dbReference type="NCBIfam" id="NF004739">
    <property type="entry name" value="PRK06075.1"/>
    <property type="match status" value="1"/>
</dbReference>
<evidence type="ECO:0000256" key="7">
    <source>
        <dbReference type="RuleBase" id="RU003685"/>
    </source>
</evidence>
<sequence>MKYTDEKNSPLLRAAGPALDSLVTEDTPQYDLHGGDWEEMASEVEKLANERVVMNIGPVHPSTHGVLRLIVELDGEYVRDVRVGTGYLHTGIEKNMEYRTWTQGVTYCTRMDYVAPFFQEVAYCLAVEKLLKKTAEIPERANLIRILMMELNRIASHVVAIATGGNELGATTMMTIGFRGREEILRIFEQITGLRMNHAYIRPGGVAQDLPPGCTDYIRDLLPKTRRDINELQDLTLQNPIFKARFCDVAVLPLSGHMAMSMTGPSVRAAGYPLDMRKMQPYCGYENFEFDVPVADQSDAYNRTVVRFDECYESLKIIYQVLDRLDETEGEPVMISDPQIKWPAQLSVGTDGQGNSPEHIKEIMGNSMESLIQHFKLVTEGFRAPVGQATQLVEHAKGVMGVHVVSDGGTRPYRAHFRDPSFANLQSLSLMAQGGTISDLIVTLASVDPVLGGVDR</sequence>
<dbReference type="InterPro" id="IPR001135">
    <property type="entry name" value="NADH_Q_OxRdtase_suD"/>
</dbReference>
<feature type="domain" description="NADH-quinone oxidoreductase subunit D" evidence="8">
    <location>
        <begin position="168"/>
        <end position="456"/>
    </location>
</feature>
<dbReference type="EC" id="7.1.1.-" evidence="6"/>
<dbReference type="GO" id="GO:0048038">
    <property type="term" value="F:quinone binding"/>
    <property type="evidence" value="ECO:0007669"/>
    <property type="project" value="UniProtKB-KW"/>
</dbReference>
<evidence type="ECO:0000313" key="10">
    <source>
        <dbReference type="Proteomes" id="UP001200537"/>
    </source>
</evidence>
<evidence type="ECO:0000256" key="1">
    <source>
        <dbReference type="ARBA" id="ARBA00005769"/>
    </source>
</evidence>
<dbReference type="PANTHER" id="PTHR11993">
    <property type="entry name" value="NADH-UBIQUINONE OXIDOREDUCTASE 49 KDA SUBUNIT"/>
    <property type="match status" value="1"/>
</dbReference>
<keyword evidence="5 6" id="KW-0520">NAD</keyword>
<keyword evidence="6" id="KW-0472">Membrane</keyword>
<dbReference type="Gene3D" id="1.10.645.10">
    <property type="entry name" value="Cytochrome-c3 Hydrogenase, chain B"/>
    <property type="match status" value="1"/>
</dbReference>
<dbReference type="PROSITE" id="PS00535">
    <property type="entry name" value="COMPLEX1_49K"/>
    <property type="match status" value="1"/>
</dbReference>
<comment type="caution">
    <text evidence="9">The sequence shown here is derived from an EMBL/GenBank/DDBJ whole genome shotgun (WGS) entry which is preliminary data.</text>
</comment>
<dbReference type="NCBIfam" id="TIGR01962">
    <property type="entry name" value="NuoD"/>
    <property type="match status" value="1"/>
</dbReference>